<reference evidence="2" key="1">
    <citation type="submission" date="2015-04" db="EMBL/GenBank/DDBJ databases">
        <title>The genome sequence of the plant pathogenic Rhizarian Plasmodiophora brassicae reveals insights in its biotrophic life cycle and the origin of chitin synthesis.</title>
        <authorList>
            <person name="Schwelm A."/>
            <person name="Fogelqvist J."/>
            <person name="Knaust A."/>
            <person name="Julke S."/>
            <person name="Lilja T."/>
            <person name="Dhandapani V."/>
            <person name="Bonilla-Rosso G."/>
            <person name="Karlsson M."/>
            <person name="Shevchenko A."/>
            <person name="Choi S.R."/>
            <person name="Kim H.G."/>
            <person name="Park J.Y."/>
            <person name="Lim Y.P."/>
            <person name="Ludwig-Muller J."/>
            <person name="Dixelius C."/>
        </authorList>
    </citation>
    <scope>NUCLEOTIDE SEQUENCE</scope>
    <source>
        <tissue evidence="2">Potato root galls</tissue>
    </source>
</reference>
<feature type="compositionally biased region" description="Low complexity" evidence="1">
    <location>
        <begin position="133"/>
        <end position="148"/>
    </location>
</feature>
<name>A0A0H5QJZ5_9EUKA</name>
<feature type="non-terminal residue" evidence="2">
    <location>
        <position position="1"/>
    </location>
</feature>
<dbReference type="AlphaFoldDB" id="A0A0H5QJZ5"/>
<evidence type="ECO:0000256" key="1">
    <source>
        <dbReference type="SAM" id="MobiDB-lite"/>
    </source>
</evidence>
<feature type="non-terminal residue" evidence="2">
    <location>
        <position position="148"/>
    </location>
</feature>
<organism evidence="2">
    <name type="scientific">Spongospora subterranea</name>
    <dbReference type="NCBI Taxonomy" id="70186"/>
    <lineage>
        <taxon>Eukaryota</taxon>
        <taxon>Sar</taxon>
        <taxon>Rhizaria</taxon>
        <taxon>Endomyxa</taxon>
        <taxon>Phytomyxea</taxon>
        <taxon>Plasmodiophorida</taxon>
        <taxon>Plasmodiophoridae</taxon>
        <taxon>Spongospora</taxon>
    </lineage>
</organism>
<accession>A0A0H5QJZ5</accession>
<dbReference type="EMBL" id="HACM01001856">
    <property type="protein sequence ID" value="CRZ02298.1"/>
    <property type="molecule type" value="Transcribed_RNA"/>
</dbReference>
<feature type="region of interest" description="Disordered" evidence="1">
    <location>
        <begin position="129"/>
        <end position="148"/>
    </location>
</feature>
<evidence type="ECO:0000313" key="2">
    <source>
        <dbReference type="EMBL" id="CRZ02298.1"/>
    </source>
</evidence>
<protein>
    <submittedName>
        <fullName evidence="2">Uncharacterized protein</fullName>
    </submittedName>
</protein>
<sequence length="148" mass="15938">FVKMQHLARLFSGTVKQRLNESVILRNKRSLAEYMIPIAMSGNVTALTFYNYNHYMATVSRPISNVATAEDCGRPDMSTEGAIQNTVATIATTQASATSADSCVAEPVCKEVQVCEILSVLSVSDESTNMLTSDVSHSPSSVSTGILR</sequence>
<proteinExistence type="predicted"/>